<accession>A0A951UR47</accession>
<name>A0A951UR47_9CYAN</name>
<evidence type="ECO:0000313" key="2">
    <source>
        <dbReference type="Proteomes" id="UP000757435"/>
    </source>
</evidence>
<organism evidence="1 2">
    <name type="scientific">Drouetiella hepatica Uher 2000/2452</name>
    <dbReference type="NCBI Taxonomy" id="904376"/>
    <lineage>
        <taxon>Bacteria</taxon>
        <taxon>Bacillati</taxon>
        <taxon>Cyanobacteriota</taxon>
        <taxon>Cyanophyceae</taxon>
        <taxon>Oculatellales</taxon>
        <taxon>Oculatellaceae</taxon>
        <taxon>Drouetiella</taxon>
    </lineage>
</organism>
<dbReference type="AlphaFoldDB" id="A0A951UR47"/>
<sequence length="67" mass="7695">MLHRTSQVWKQLGQDKVIPSREGAAQHYSRREQDLEAQDHIRGKGDLINLRGGIYGDRLLLGCPQKR</sequence>
<gene>
    <name evidence="1" type="ORF">KME15_28420</name>
</gene>
<reference evidence="1" key="2">
    <citation type="journal article" date="2022" name="Microbiol. Resour. Announc.">
        <title>Metagenome Sequencing to Explore Phylogenomics of Terrestrial Cyanobacteria.</title>
        <authorList>
            <person name="Ward R.D."/>
            <person name="Stajich J.E."/>
            <person name="Johansen J.R."/>
            <person name="Huntemann M."/>
            <person name="Clum A."/>
            <person name="Foster B."/>
            <person name="Foster B."/>
            <person name="Roux S."/>
            <person name="Palaniappan K."/>
            <person name="Varghese N."/>
            <person name="Mukherjee S."/>
            <person name="Reddy T.B.K."/>
            <person name="Daum C."/>
            <person name="Copeland A."/>
            <person name="Chen I.A."/>
            <person name="Ivanova N.N."/>
            <person name="Kyrpides N.C."/>
            <person name="Shapiro N."/>
            <person name="Eloe-Fadrosh E.A."/>
            <person name="Pietrasiak N."/>
        </authorList>
    </citation>
    <scope>NUCLEOTIDE SEQUENCE</scope>
    <source>
        <strain evidence="1">UHER 2000/2452</strain>
    </source>
</reference>
<dbReference type="Proteomes" id="UP000757435">
    <property type="component" value="Unassembled WGS sequence"/>
</dbReference>
<comment type="caution">
    <text evidence="1">The sequence shown here is derived from an EMBL/GenBank/DDBJ whole genome shotgun (WGS) entry which is preliminary data.</text>
</comment>
<proteinExistence type="predicted"/>
<dbReference type="EMBL" id="JAHHHD010000087">
    <property type="protein sequence ID" value="MBW4662584.1"/>
    <property type="molecule type" value="Genomic_DNA"/>
</dbReference>
<evidence type="ECO:0000313" key="1">
    <source>
        <dbReference type="EMBL" id="MBW4662584.1"/>
    </source>
</evidence>
<protein>
    <submittedName>
        <fullName evidence="1">Uncharacterized protein</fullName>
    </submittedName>
</protein>
<reference evidence="1" key="1">
    <citation type="submission" date="2021-05" db="EMBL/GenBank/DDBJ databases">
        <authorList>
            <person name="Pietrasiak N."/>
            <person name="Ward R."/>
            <person name="Stajich J.E."/>
            <person name="Kurbessoian T."/>
        </authorList>
    </citation>
    <scope>NUCLEOTIDE SEQUENCE</scope>
    <source>
        <strain evidence="1">UHER 2000/2452</strain>
    </source>
</reference>